<dbReference type="Gene3D" id="1.10.10.10">
    <property type="entry name" value="Winged helix-like DNA-binding domain superfamily/Winged helix DNA-binding domain"/>
    <property type="match status" value="1"/>
</dbReference>
<protein>
    <submittedName>
        <fullName evidence="2">Transcriptional regulator</fullName>
    </submittedName>
</protein>
<dbReference type="Pfam" id="PF08279">
    <property type="entry name" value="HTH_11"/>
    <property type="match status" value="1"/>
</dbReference>
<dbReference type="RefSeq" id="WP_072960569.1">
    <property type="nucleotide sequence ID" value="NZ_FQUH01000013.1"/>
</dbReference>
<proteinExistence type="predicted"/>
<organism evidence="2 3">
    <name type="scientific">Vibrio gazogenes DSM 21264 = NBRC 103151</name>
    <dbReference type="NCBI Taxonomy" id="1123492"/>
    <lineage>
        <taxon>Bacteria</taxon>
        <taxon>Pseudomonadati</taxon>
        <taxon>Pseudomonadota</taxon>
        <taxon>Gammaproteobacteria</taxon>
        <taxon>Vibrionales</taxon>
        <taxon>Vibrionaceae</taxon>
        <taxon>Vibrio</taxon>
    </lineage>
</organism>
<dbReference type="InterPro" id="IPR050313">
    <property type="entry name" value="Carb_Metab_HTH_regulators"/>
</dbReference>
<keyword evidence="3" id="KW-1185">Reference proteome</keyword>
<dbReference type="InterPro" id="IPR013196">
    <property type="entry name" value="HTH_11"/>
</dbReference>
<dbReference type="PANTHER" id="PTHR30363">
    <property type="entry name" value="HTH-TYPE TRANSCRIPTIONAL REGULATOR SRLR-RELATED"/>
    <property type="match status" value="1"/>
</dbReference>
<sequence length="206" mass="23557">MKTADKILHTLKQEGAVTAKRLADRFEITTMGARQHLQSLEEDGLVRFYDVKVKVGRPTRHWTLTEDGHAYFADRHGELTLQVIDAIEQVYGSEGIAKIVATRETQTLSQYSAEIQTCSTLEEKLEKLVTLREREGYMVKLETLSDGYRLIENHCPICKAATRCQSFCQSELHIFQSLLEGLCTIERQEHIVSGHRRCSYIIKKLS</sequence>
<evidence type="ECO:0000313" key="2">
    <source>
        <dbReference type="EMBL" id="SHF62817.1"/>
    </source>
</evidence>
<evidence type="ECO:0000259" key="1">
    <source>
        <dbReference type="Pfam" id="PF08279"/>
    </source>
</evidence>
<dbReference type="PANTHER" id="PTHR30363:SF28">
    <property type="entry name" value="TRANSCRIPTIONAL REGULATORY PROTEIN-RELATED"/>
    <property type="match status" value="1"/>
</dbReference>
<dbReference type="InterPro" id="IPR036390">
    <property type="entry name" value="WH_DNA-bd_sf"/>
</dbReference>
<feature type="domain" description="Helix-turn-helix type 11" evidence="1">
    <location>
        <begin position="5"/>
        <end position="50"/>
    </location>
</feature>
<accession>A0A1M5D7G0</accession>
<name>A0A1M5D7G0_VIBGA</name>
<dbReference type="Proteomes" id="UP000184159">
    <property type="component" value="Unassembled WGS sequence"/>
</dbReference>
<dbReference type="SUPFAM" id="SSF46785">
    <property type="entry name" value="Winged helix' DNA-binding domain"/>
    <property type="match status" value="1"/>
</dbReference>
<dbReference type="AlphaFoldDB" id="A0A1M5D7G0"/>
<evidence type="ECO:0000313" key="3">
    <source>
        <dbReference type="Proteomes" id="UP000184159"/>
    </source>
</evidence>
<dbReference type="EMBL" id="FQUH01000013">
    <property type="protein sequence ID" value="SHF62817.1"/>
    <property type="molecule type" value="Genomic_DNA"/>
</dbReference>
<gene>
    <name evidence="2" type="ORF">SAMN02745781_02795</name>
</gene>
<dbReference type="InterPro" id="IPR036388">
    <property type="entry name" value="WH-like_DNA-bd_sf"/>
</dbReference>
<reference evidence="3" key="1">
    <citation type="submission" date="2016-11" db="EMBL/GenBank/DDBJ databases">
        <authorList>
            <person name="Varghese N."/>
            <person name="Submissions S."/>
        </authorList>
    </citation>
    <scope>NUCLEOTIDE SEQUENCE [LARGE SCALE GENOMIC DNA]</scope>
    <source>
        <strain evidence="3">DSM 21264</strain>
    </source>
</reference>